<reference evidence="1" key="1">
    <citation type="submission" date="2024-09" db="EMBL/GenBank/DDBJ databases">
        <authorList>
            <person name="Liu J."/>
        </authorList>
    </citation>
    <scope>NUCLEOTIDE SEQUENCE</scope>
    <source>
        <strain evidence="1">NBU2967</strain>
    </source>
</reference>
<proteinExistence type="predicted"/>
<comment type="caution">
    <text evidence="1">The sequence shown here is derived from an EMBL/GenBank/DDBJ whole genome shotgun (WGS) entry which is preliminary data.</text>
</comment>
<dbReference type="EMBL" id="JBHFPV010000002">
    <property type="protein sequence ID" value="MFH6604248.1"/>
    <property type="molecule type" value="Genomic_DNA"/>
</dbReference>
<name>A0ACC7LKG7_9FLAO</name>
<organism evidence="1 2">
    <name type="scientific">Meishania litoralis</name>
    <dbReference type="NCBI Taxonomy" id="3434685"/>
    <lineage>
        <taxon>Bacteria</taxon>
        <taxon>Pseudomonadati</taxon>
        <taxon>Bacteroidota</taxon>
        <taxon>Flavobacteriia</taxon>
        <taxon>Flavobacteriales</taxon>
        <taxon>Flavobacteriaceae</taxon>
        <taxon>Meishania</taxon>
    </lineage>
</organism>
<evidence type="ECO:0000313" key="1">
    <source>
        <dbReference type="EMBL" id="MFH6604248.1"/>
    </source>
</evidence>
<dbReference type="Proteomes" id="UP001595191">
    <property type="component" value="Unassembled WGS sequence"/>
</dbReference>
<evidence type="ECO:0000313" key="2">
    <source>
        <dbReference type="Proteomes" id="UP001595191"/>
    </source>
</evidence>
<keyword evidence="2" id="KW-1185">Reference proteome</keyword>
<sequence length="152" mass="18010">MKKTIDLFSAQAKLYKKYRPHYPEEFFNEILGLVKNRSGCWDCGTGNGHFYRETIGPYWNEQRRHIDSKYETIDFPFDEIELSKPYHIEALMNLSQLEGYFNTWSSVQNYKKKNRENSVGDLIKELKKYWGNQSSAKTITFPMFSKIGIVKK</sequence>
<accession>A0ACC7LKG7</accession>
<protein>
    <submittedName>
        <fullName evidence="1">Uncharacterized protein</fullName>
    </submittedName>
</protein>
<gene>
    <name evidence="1" type="ORF">ACEZ3G_12220</name>
</gene>